<protein>
    <submittedName>
        <fullName evidence="2">Uncharacterized protein</fullName>
    </submittedName>
</protein>
<organism evidence="2 3">
    <name type="scientific">Turnera subulata</name>
    <dbReference type="NCBI Taxonomy" id="218843"/>
    <lineage>
        <taxon>Eukaryota</taxon>
        <taxon>Viridiplantae</taxon>
        <taxon>Streptophyta</taxon>
        <taxon>Embryophyta</taxon>
        <taxon>Tracheophyta</taxon>
        <taxon>Spermatophyta</taxon>
        <taxon>Magnoliopsida</taxon>
        <taxon>eudicotyledons</taxon>
        <taxon>Gunneridae</taxon>
        <taxon>Pentapetalae</taxon>
        <taxon>rosids</taxon>
        <taxon>fabids</taxon>
        <taxon>Malpighiales</taxon>
        <taxon>Passifloraceae</taxon>
        <taxon>Turnera</taxon>
    </lineage>
</organism>
<sequence>MSQQYRPPPSLSIQNPMRRPISGFMASARRNATQPVMPTQPVAPPRPIRRARKDFPATKVWKL</sequence>
<dbReference type="AlphaFoldDB" id="A0A9Q0FNE0"/>
<accession>A0A9Q0FNE0</accession>
<reference evidence="2" key="1">
    <citation type="submission" date="2022-02" db="EMBL/GenBank/DDBJ databases">
        <authorList>
            <person name="Henning P.M."/>
            <person name="McCubbin A.G."/>
            <person name="Shore J.S."/>
        </authorList>
    </citation>
    <scope>NUCLEOTIDE SEQUENCE</scope>
    <source>
        <strain evidence="2">F60SS</strain>
        <tissue evidence="2">Leaves</tissue>
    </source>
</reference>
<name>A0A9Q0FNE0_9ROSI</name>
<reference evidence="2" key="2">
    <citation type="journal article" date="2023" name="Plants (Basel)">
        <title>Annotation of the Turnera subulata (Passifloraceae) Draft Genome Reveals the S-Locus Evolved after the Divergence of Turneroideae from Passifloroideae in a Stepwise Manner.</title>
        <authorList>
            <person name="Henning P.M."/>
            <person name="Roalson E.H."/>
            <person name="Mir W."/>
            <person name="McCubbin A.G."/>
            <person name="Shore J.S."/>
        </authorList>
    </citation>
    <scope>NUCLEOTIDE SEQUENCE</scope>
    <source>
        <strain evidence="2">F60SS</strain>
    </source>
</reference>
<dbReference type="Proteomes" id="UP001141552">
    <property type="component" value="Unassembled WGS sequence"/>
</dbReference>
<evidence type="ECO:0000256" key="1">
    <source>
        <dbReference type="SAM" id="MobiDB-lite"/>
    </source>
</evidence>
<evidence type="ECO:0000313" key="2">
    <source>
        <dbReference type="EMBL" id="KAJ4833511.1"/>
    </source>
</evidence>
<evidence type="ECO:0000313" key="3">
    <source>
        <dbReference type="Proteomes" id="UP001141552"/>
    </source>
</evidence>
<feature type="region of interest" description="Disordered" evidence="1">
    <location>
        <begin position="30"/>
        <end position="63"/>
    </location>
</feature>
<dbReference type="EMBL" id="JAKUCV010004929">
    <property type="protein sequence ID" value="KAJ4833511.1"/>
    <property type="molecule type" value="Genomic_DNA"/>
</dbReference>
<keyword evidence="3" id="KW-1185">Reference proteome</keyword>
<proteinExistence type="predicted"/>
<comment type="caution">
    <text evidence="2">The sequence shown here is derived from an EMBL/GenBank/DDBJ whole genome shotgun (WGS) entry which is preliminary data.</text>
</comment>
<gene>
    <name evidence="2" type="ORF">Tsubulata_008017</name>
</gene>